<evidence type="ECO:0000313" key="1">
    <source>
        <dbReference type="EMBL" id="KAB8212367.1"/>
    </source>
</evidence>
<accession>A0A5N6E536</accession>
<name>A0A5N6E536_ASPPA</name>
<protein>
    <submittedName>
        <fullName evidence="1">Uncharacterized protein</fullName>
    </submittedName>
</protein>
<dbReference type="EMBL" id="ML734936">
    <property type="protein sequence ID" value="KAB8212367.1"/>
    <property type="molecule type" value="Genomic_DNA"/>
</dbReference>
<dbReference type="Proteomes" id="UP000326532">
    <property type="component" value="Unassembled WGS sequence"/>
</dbReference>
<evidence type="ECO:0000313" key="2">
    <source>
        <dbReference type="Proteomes" id="UP000326532"/>
    </source>
</evidence>
<sequence>MPKGQLALQVDNTDILTASQRLHSAHRKCQIALPPSLSKPSQNQRLDQLRAPPETGSLGWWTTDVEQTWICSCAQEASAWSILAVGSHGWDWDVMDCRV</sequence>
<dbReference type="AlphaFoldDB" id="A0A5N6E536"/>
<proteinExistence type="predicted"/>
<keyword evidence="2" id="KW-1185">Reference proteome</keyword>
<dbReference type="VEuPathDB" id="FungiDB:BDV34DRAFT_183862"/>
<reference evidence="1 2" key="1">
    <citation type="submission" date="2019-04" db="EMBL/GenBank/DDBJ databases">
        <title>Fungal friends and foes A comparative genomics study of 23 Aspergillus species from section Flavi.</title>
        <authorList>
            <consortium name="DOE Joint Genome Institute"/>
            <person name="Kjaerbolling I."/>
            <person name="Vesth T.C."/>
            <person name="Frisvad J.C."/>
            <person name="Nybo J.L."/>
            <person name="Theobald S."/>
            <person name="Kildgaard S."/>
            <person name="Petersen T.I."/>
            <person name="Kuo A."/>
            <person name="Sato A."/>
            <person name="Lyhne E.K."/>
            <person name="Kogle M.E."/>
            <person name="Wiebenga A."/>
            <person name="Kun R.S."/>
            <person name="Lubbers R.J."/>
            <person name="Makela M.R."/>
            <person name="Barry K."/>
            <person name="Chovatia M."/>
            <person name="Clum A."/>
            <person name="Daum C."/>
            <person name="Haridas S."/>
            <person name="He G."/>
            <person name="LaButti K."/>
            <person name="Lipzen A."/>
            <person name="Mondo S."/>
            <person name="Pangilinan J."/>
            <person name="Riley R."/>
            <person name="Salamov A."/>
            <person name="Simmons B.A."/>
            <person name="Magnuson J.K."/>
            <person name="Henrissat B."/>
            <person name="Mortensen U.H."/>
            <person name="Larsen T.O."/>
            <person name="De vries R.P."/>
            <person name="Grigoriev I.V."/>
            <person name="Machida M."/>
            <person name="Baker S.E."/>
            <person name="Andersen M.R."/>
        </authorList>
    </citation>
    <scope>NUCLEOTIDE SEQUENCE [LARGE SCALE GENOMIC DNA]</scope>
    <source>
        <strain evidence="1 2">CBS 117618</strain>
    </source>
</reference>
<organism evidence="1 2">
    <name type="scientific">Aspergillus parasiticus</name>
    <dbReference type="NCBI Taxonomy" id="5067"/>
    <lineage>
        <taxon>Eukaryota</taxon>
        <taxon>Fungi</taxon>
        <taxon>Dikarya</taxon>
        <taxon>Ascomycota</taxon>
        <taxon>Pezizomycotina</taxon>
        <taxon>Eurotiomycetes</taxon>
        <taxon>Eurotiomycetidae</taxon>
        <taxon>Eurotiales</taxon>
        <taxon>Aspergillaceae</taxon>
        <taxon>Aspergillus</taxon>
        <taxon>Aspergillus subgen. Circumdati</taxon>
    </lineage>
</organism>
<gene>
    <name evidence="1" type="ORF">BDV34DRAFT_183862</name>
</gene>